<evidence type="ECO:0000313" key="2">
    <source>
        <dbReference type="Proteomes" id="UP001160148"/>
    </source>
</evidence>
<keyword evidence="2" id="KW-1185">Reference proteome</keyword>
<organism evidence="1 2">
    <name type="scientific">Macrosiphum euphorbiae</name>
    <name type="common">potato aphid</name>
    <dbReference type="NCBI Taxonomy" id="13131"/>
    <lineage>
        <taxon>Eukaryota</taxon>
        <taxon>Metazoa</taxon>
        <taxon>Ecdysozoa</taxon>
        <taxon>Arthropoda</taxon>
        <taxon>Hexapoda</taxon>
        <taxon>Insecta</taxon>
        <taxon>Pterygota</taxon>
        <taxon>Neoptera</taxon>
        <taxon>Paraneoptera</taxon>
        <taxon>Hemiptera</taxon>
        <taxon>Sternorrhyncha</taxon>
        <taxon>Aphidomorpha</taxon>
        <taxon>Aphidoidea</taxon>
        <taxon>Aphididae</taxon>
        <taxon>Macrosiphini</taxon>
        <taxon>Macrosiphum</taxon>
    </lineage>
</organism>
<accession>A0AAV0Y8L9</accession>
<name>A0AAV0Y8L9_9HEMI</name>
<dbReference type="Proteomes" id="UP001160148">
    <property type="component" value="Unassembled WGS sequence"/>
</dbReference>
<gene>
    <name evidence="1" type="ORF">MEUPH1_LOCUS29530</name>
</gene>
<proteinExistence type="predicted"/>
<dbReference type="AlphaFoldDB" id="A0AAV0Y8L9"/>
<comment type="caution">
    <text evidence="1">The sequence shown here is derived from an EMBL/GenBank/DDBJ whole genome shotgun (WGS) entry which is preliminary data.</text>
</comment>
<reference evidence="1 2" key="1">
    <citation type="submission" date="2023-01" db="EMBL/GenBank/DDBJ databases">
        <authorList>
            <person name="Whitehead M."/>
        </authorList>
    </citation>
    <scope>NUCLEOTIDE SEQUENCE [LARGE SCALE GENOMIC DNA]</scope>
</reference>
<evidence type="ECO:0000313" key="1">
    <source>
        <dbReference type="EMBL" id="CAI6376119.1"/>
    </source>
</evidence>
<protein>
    <submittedName>
        <fullName evidence="1">Uncharacterized protein</fullName>
    </submittedName>
</protein>
<sequence>MPSDDSIVPIDLYHPVLTTNYMINISPVHICPNSWFYDFKKANYDQLNLIIAGYNNWSNMYKLSDINDAVNIFNIVVLDAIDQTVPKKLIRSRMFPKWFSKELCVLIKRKNSSINYLSHPVIMLTMKLFLH</sequence>
<dbReference type="EMBL" id="CARXXK010001428">
    <property type="protein sequence ID" value="CAI6376119.1"/>
    <property type="molecule type" value="Genomic_DNA"/>
</dbReference>